<name>A5BS04_VITVI</name>
<dbReference type="GO" id="GO:0006979">
    <property type="term" value="P:response to oxidative stress"/>
    <property type="evidence" value="ECO:0007669"/>
    <property type="project" value="InterPro"/>
</dbReference>
<evidence type="ECO:0000256" key="12">
    <source>
        <dbReference type="PIRSR" id="PIRSR600823-1"/>
    </source>
</evidence>
<dbReference type="PANTHER" id="PTHR31388:SF34">
    <property type="entry name" value="PEROXIDASE 10"/>
    <property type="match status" value="1"/>
</dbReference>
<dbReference type="Gene3D" id="1.10.520.10">
    <property type="match status" value="1"/>
</dbReference>
<reference evidence="24" key="1">
    <citation type="journal article" date="2007" name="PLoS ONE">
        <title>The first genome sequence of an elite grapevine cultivar (Pinot noir Vitis vinifera L.): coping with a highly heterozygous genome.</title>
        <authorList>
            <person name="Velasco R."/>
            <person name="Zharkikh A."/>
            <person name="Troggio M."/>
            <person name="Cartwright D.A."/>
            <person name="Cestaro A."/>
            <person name="Pruss D."/>
            <person name="Pindo M."/>
            <person name="FitzGerald L.M."/>
            <person name="Vezzulli S."/>
            <person name="Reid J."/>
            <person name="Malacarne G."/>
            <person name="Iliev D."/>
            <person name="Coppola G."/>
            <person name="Wardell B."/>
            <person name="Micheletti D."/>
            <person name="Macalma T."/>
            <person name="Facci M."/>
            <person name="Mitchell J.T."/>
            <person name="Perazzolli M."/>
            <person name="Eldredge G."/>
            <person name="Gatto P."/>
            <person name="Oyzerski R."/>
            <person name="Moretto M."/>
            <person name="Gutin N."/>
            <person name="Stefanini M."/>
            <person name="Chen Y."/>
            <person name="Segala C."/>
            <person name="Davenport C."/>
            <person name="Dematte L."/>
            <person name="Mraz A."/>
            <person name="Battilana J."/>
            <person name="Stormo K."/>
            <person name="Costa F."/>
            <person name="Tao Q."/>
            <person name="Si-Ammour A."/>
            <person name="Harkins T."/>
            <person name="Lackey A."/>
            <person name="Perbost C."/>
            <person name="Taillon B."/>
            <person name="Stella A."/>
            <person name="Solovyev V."/>
            <person name="Fawcett J.A."/>
            <person name="Sterck L."/>
            <person name="Vandepoele K."/>
            <person name="Grando S.M."/>
            <person name="Toppo S."/>
            <person name="Moser C."/>
            <person name="Lanchbury J."/>
            <person name="Bogden R."/>
            <person name="Skolnick M."/>
            <person name="Sgaramella V."/>
            <person name="Bhatnagar S.K."/>
            <person name="Fontana P."/>
            <person name="Gutin A."/>
            <person name="Van de Peer Y."/>
            <person name="Salamini F."/>
            <person name="Viola R."/>
        </authorList>
    </citation>
    <scope>NUCLEOTIDE SEQUENCE</scope>
</reference>
<dbReference type="GO" id="GO:0003723">
    <property type="term" value="F:RNA binding"/>
    <property type="evidence" value="ECO:0007669"/>
    <property type="project" value="UniProtKB-UniRule"/>
</dbReference>
<dbReference type="InterPro" id="IPR009818">
    <property type="entry name" value="PAM2_motif"/>
</dbReference>
<feature type="binding site" evidence="14">
    <location>
        <position position="447"/>
    </location>
    <ligand>
        <name>Ca(2+)</name>
        <dbReference type="ChEBI" id="CHEBI:29108"/>
        <label>1</label>
    </ligand>
</feature>
<feature type="binding site" evidence="14">
    <location>
        <position position="621"/>
    </location>
    <ligand>
        <name>Ca(2+)</name>
        <dbReference type="ChEBI" id="CHEBI:29108"/>
        <label>2</label>
    </ligand>
</feature>
<accession>A5BS04</accession>
<keyword evidence="10 14" id="KW-0408">Iron</keyword>
<evidence type="ECO:0000256" key="2">
    <source>
        <dbReference type="ARBA" id="ARBA00002322"/>
    </source>
</evidence>
<feature type="compositionally biased region" description="Polar residues" evidence="18">
    <location>
        <begin position="348"/>
        <end position="358"/>
    </location>
</feature>
<feature type="binding site" description="axial binding residue" evidence="14">
    <location>
        <position position="560"/>
    </location>
    <ligand>
        <name>heme b</name>
        <dbReference type="ChEBI" id="CHEBI:60344"/>
    </ligand>
    <ligandPart>
        <name>Fe</name>
        <dbReference type="ChEBI" id="CHEBI:18248"/>
    </ligandPart>
</feature>
<dbReference type="FunFam" id="1.10.420.10:FF:000001">
    <property type="entry name" value="Peroxidase"/>
    <property type="match status" value="1"/>
</dbReference>
<keyword evidence="19" id="KW-0472">Membrane</keyword>
<gene>
    <name evidence="24" type="ORF">VITISV_035943</name>
</gene>
<dbReference type="ExpressionAtlas" id="A5BS04">
    <property type="expression patterns" value="baseline and differential"/>
</dbReference>
<keyword evidence="11 16" id="KW-1015">Disulfide bond</keyword>
<feature type="site" description="Transition state stabilizer" evidence="15">
    <location>
        <position position="435"/>
    </location>
</feature>
<feature type="domain" description="Plant heme peroxidase family profile" evidence="21">
    <location>
        <begin position="398"/>
        <end position="693"/>
    </location>
</feature>
<dbReference type="GO" id="GO:0046872">
    <property type="term" value="F:metal ion binding"/>
    <property type="evidence" value="ECO:0007669"/>
    <property type="project" value="UniProtKB-KW"/>
</dbReference>
<dbReference type="SUPFAM" id="SSF54928">
    <property type="entry name" value="RNA-binding domain, RBD"/>
    <property type="match status" value="1"/>
</dbReference>
<feature type="binding site" evidence="14">
    <location>
        <position position="613"/>
    </location>
    <ligand>
        <name>Ca(2+)</name>
        <dbReference type="ChEBI" id="CHEBI:29108"/>
        <label>2</label>
    </ligand>
</feature>
<dbReference type="InterPro" id="IPR002016">
    <property type="entry name" value="Haem_peroxidase"/>
</dbReference>
<dbReference type="InterPro" id="IPR033905">
    <property type="entry name" value="Secretory_peroxidase"/>
</dbReference>
<evidence type="ECO:0000256" key="13">
    <source>
        <dbReference type="PIRSR" id="PIRSR600823-2"/>
    </source>
</evidence>
<dbReference type="GO" id="GO:0020037">
    <property type="term" value="F:heme binding"/>
    <property type="evidence" value="ECO:0007669"/>
    <property type="project" value="InterPro"/>
</dbReference>
<dbReference type="Gene3D" id="3.30.70.330">
    <property type="match status" value="1"/>
</dbReference>
<feature type="region of interest" description="Disordered" evidence="18">
    <location>
        <begin position="709"/>
        <end position="729"/>
    </location>
</feature>
<dbReference type="SUPFAM" id="SSF48113">
    <property type="entry name" value="Heme-dependent peroxidases"/>
    <property type="match status" value="1"/>
</dbReference>
<keyword evidence="9" id="KW-0560">Oxidoreductase</keyword>
<comment type="cofactor">
    <cofactor evidence="14">
        <name>heme b</name>
        <dbReference type="ChEBI" id="CHEBI:60344"/>
    </cofactor>
    <text evidence="14">Binds 1 heme b (iron(II)-protoporphyrin IX) group per subunit.</text>
</comment>
<feature type="binding site" evidence="14">
    <location>
        <position position="440"/>
    </location>
    <ligand>
        <name>Ca(2+)</name>
        <dbReference type="ChEBI" id="CHEBI:29108"/>
        <label>1</label>
    </ligand>
</feature>
<evidence type="ECO:0000256" key="8">
    <source>
        <dbReference type="ARBA" id="ARBA00022884"/>
    </source>
</evidence>
<dbReference type="InterPro" id="IPR035979">
    <property type="entry name" value="RBD_domain_sf"/>
</dbReference>
<dbReference type="CDD" id="cd00693">
    <property type="entry name" value="secretory_peroxidase"/>
    <property type="match status" value="1"/>
</dbReference>
<dbReference type="InterPro" id="IPR024642">
    <property type="entry name" value="SUZ-C"/>
</dbReference>
<keyword evidence="19" id="KW-0812">Transmembrane</keyword>
<keyword evidence="8 17" id="KW-0694">RNA-binding</keyword>
<keyword evidence="7 14" id="KW-0479">Metal-binding</keyword>
<evidence type="ECO:0000256" key="4">
    <source>
        <dbReference type="ARBA" id="ARBA00012313"/>
    </source>
</evidence>
<evidence type="ECO:0000256" key="1">
    <source>
        <dbReference type="ARBA" id="ARBA00000189"/>
    </source>
</evidence>
<feature type="binding site" evidence="14">
    <location>
        <position position="445"/>
    </location>
    <ligand>
        <name>Ca(2+)</name>
        <dbReference type="ChEBI" id="CHEBI:29108"/>
        <label>1</label>
    </ligand>
</feature>
<feature type="region of interest" description="Disordered" evidence="18">
    <location>
        <begin position="890"/>
        <end position="941"/>
    </location>
</feature>
<evidence type="ECO:0000256" key="15">
    <source>
        <dbReference type="PIRSR" id="PIRSR600823-4"/>
    </source>
</evidence>
<dbReference type="PRINTS" id="PR00461">
    <property type="entry name" value="PLPEROXIDASE"/>
</dbReference>
<dbReference type="GO" id="GO:0140825">
    <property type="term" value="F:lactoperoxidase activity"/>
    <property type="evidence" value="ECO:0007669"/>
    <property type="project" value="UniProtKB-EC"/>
</dbReference>
<dbReference type="PROSITE" id="PS50961">
    <property type="entry name" value="HTH_LA"/>
    <property type="match status" value="1"/>
</dbReference>
<dbReference type="EMBL" id="AM468901">
    <property type="protein sequence ID" value="CAN81423.1"/>
    <property type="molecule type" value="Genomic_DNA"/>
</dbReference>
<dbReference type="EC" id="1.11.1.7" evidence="4"/>
<feature type="binding site" evidence="14">
    <location>
        <position position="443"/>
    </location>
    <ligand>
        <name>Ca(2+)</name>
        <dbReference type="ChEBI" id="CHEBI:29108"/>
        <label>1</label>
    </ligand>
</feature>
<dbReference type="InterPro" id="IPR019793">
    <property type="entry name" value="Peroxidases_heam-ligand_BS"/>
</dbReference>
<sequence>MAQLKREEQEMVNQETAEMEKKESSTTTSAAASFKFNAQAPEFVPRSHTQVPISGYFYPCFHLLGGGAGSADWLYVADQDPVHFISNSNGSLPNSSKNLLTHDIQQKIIKQVVSINECGIVTVPISVIASSKKVKALVSNNQLLAQALRSSSQLVVSSDGKKVRRKHLFTERDKEELQAHTVVAENLPDDHSHQNLQKIFSVVGSVKNIRICHPQESNNSRSKGDFFISNKLHALVEYESVEIAEKAVEMLNDERNWRKGLRVRMLLRRSPKSVLKNRRSEFDGIMDEEEGPHPEFSEDSSHPNNTELVIESNAEENSSGSKKGWARGRGKPRGRTQITSGRGLLAPSPQSSGSNQFEASAKQITKGPRMPDGTRGFTMGRGKPISTPALASPLLGQFLDYKFYDRSCPDLPMMVMRNVWEAYRKESRVAATLLRLHFHDCIVNGCDASVLLDDTEDFKGEKSTPVNRMLPLAFEVIDNIKEDVESACPSTVSCVDILTLAAREGGRYWNVPLGRRDGTTSDPKAVVQIPAPFEPLENITAKFTSKGLDLKDVVALSGAHTIGFAQCFTFKSRLFNFQGTGQPDPTLDASVLSDLRKTCPNKDSADTNIAPLDSVSTNRFDNAYYENLVRNTGLLKSDQALMTDPDTAALVNRYRTNPRYFFRDFVTSMVKLSYVGILTGEKGQIRKDCRPNQHFVLTPISIEIKKDFTNGPSLDEEKEKGPEKKKKKKKMKNRYKCIYIQKRRRQGVPGDISLNFWLKCVVTFKISHVILGCQVKIFQESQTHICMHVSAVTPAQNRKSFKLVSGFVHMSTPIDPLQQQQSPPGGLTQQAYTAHSGHGSVGPVIAVLAVITILGVIAGMIGRLCSGRRIMGHGQYDVEGWVERKCSSCIDGRVDPPPRPPPAPTSYSPGESAPPADSSETAQEIKQEEQSHQPPPETAQS</sequence>
<evidence type="ECO:0000256" key="7">
    <source>
        <dbReference type="ARBA" id="ARBA00022723"/>
    </source>
</evidence>
<keyword evidence="14" id="KW-0106">Calcium</keyword>
<keyword evidence="19" id="KW-1133">Transmembrane helix</keyword>
<keyword evidence="6" id="KW-0349">Heme</keyword>
<feature type="domain" description="SUZ-C" evidence="23">
    <location>
        <begin position="334"/>
        <end position="381"/>
    </location>
</feature>
<dbReference type="SMART" id="SM00360">
    <property type="entry name" value="RRM"/>
    <property type="match status" value="1"/>
</dbReference>
<dbReference type="InterPro" id="IPR036388">
    <property type="entry name" value="WH-like_DNA-bd_sf"/>
</dbReference>
<feature type="binding site" evidence="14">
    <location>
        <position position="449"/>
    </location>
    <ligand>
        <name>Ca(2+)</name>
        <dbReference type="ChEBI" id="CHEBI:29108"/>
        <label>1</label>
    </ligand>
</feature>
<evidence type="ECO:0000256" key="11">
    <source>
        <dbReference type="ARBA" id="ARBA00023157"/>
    </source>
</evidence>
<dbReference type="SMART" id="SM00715">
    <property type="entry name" value="LA"/>
    <property type="match status" value="1"/>
</dbReference>
<evidence type="ECO:0000259" key="22">
    <source>
        <dbReference type="PROSITE" id="PS50961"/>
    </source>
</evidence>
<protein>
    <recommendedName>
        <fullName evidence="4">peroxidase</fullName>
        <ecNumber evidence="4">1.11.1.7</ecNumber>
    </recommendedName>
</protein>
<feature type="transmembrane region" description="Helical" evidence="19">
    <location>
        <begin position="841"/>
        <end position="861"/>
    </location>
</feature>
<comment type="similarity">
    <text evidence="3">Belongs to the peroxidase family. Ascorbate peroxidase subfamily.</text>
</comment>
<evidence type="ECO:0000256" key="19">
    <source>
        <dbReference type="SAM" id="Phobius"/>
    </source>
</evidence>
<proteinExistence type="inferred from homology"/>
<comment type="function">
    <text evidence="2">Removal of H(2)O(2), oxidation of toxic reductants, biosynthesis and degradation of lignin, suberization, auxin catabolism, response to environmental stresses such as wounding, pathogen attack and oxidative stress. These functions might be dependent on each isozyme/isoform in each plant tissue.</text>
</comment>
<evidence type="ECO:0000256" key="5">
    <source>
        <dbReference type="ARBA" id="ARBA00022559"/>
    </source>
</evidence>
<dbReference type="InterPro" id="IPR000504">
    <property type="entry name" value="RRM_dom"/>
</dbReference>
<dbReference type="InterPro" id="IPR019794">
    <property type="entry name" value="Peroxidases_AS"/>
</dbReference>
<dbReference type="PROSITE" id="PS50873">
    <property type="entry name" value="PEROXIDASE_4"/>
    <property type="match status" value="1"/>
</dbReference>
<evidence type="ECO:0000259" key="21">
    <source>
        <dbReference type="PROSITE" id="PS50873"/>
    </source>
</evidence>
<dbReference type="PROSITE" id="PS00435">
    <property type="entry name" value="PEROXIDASE_1"/>
    <property type="match status" value="1"/>
</dbReference>
<feature type="disulfide bond" evidence="16">
    <location>
        <begin position="441"/>
        <end position="446"/>
    </location>
</feature>
<feature type="binding site" evidence="13">
    <location>
        <position position="530"/>
    </location>
    <ligand>
        <name>substrate</name>
    </ligand>
</feature>
<dbReference type="AlphaFoldDB" id="A5BS04"/>
<evidence type="ECO:0000259" key="23">
    <source>
        <dbReference type="PROSITE" id="PS51938"/>
    </source>
</evidence>
<evidence type="ECO:0000256" key="14">
    <source>
        <dbReference type="PIRSR" id="PIRSR600823-3"/>
    </source>
</evidence>
<dbReference type="GO" id="GO:0042744">
    <property type="term" value="P:hydrogen peroxide catabolic process"/>
    <property type="evidence" value="ECO:0007669"/>
    <property type="project" value="InterPro"/>
</dbReference>
<comment type="cofactor">
    <cofactor evidence="14">
        <name>Ca(2+)</name>
        <dbReference type="ChEBI" id="CHEBI:29108"/>
    </cofactor>
    <text evidence="14">Binds 2 calcium ions per subunit.</text>
</comment>
<evidence type="ECO:0000256" key="18">
    <source>
        <dbReference type="SAM" id="MobiDB-lite"/>
    </source>
</evidence>
<evidence type="ECO:0000256" key="16">
    <source>
        <dbReference type="PIRSR" id="PIRSR600823-5"/>
    </source>
</evidence>
<feature type="domain" description="HTH La-type RNA-binding" evidence="22">
    <location>
        <begin position="76"/>
        <end position="173"/>
    </location>
</feature>
<evidence type="ECO:0000256" key="9">
    <source>
        <dbReference type="ARBA" id="ARBA00023002"/>
    </source>
</evidence>
<dbReference type="Gene3D" id="1.10.10.10">
    <property type="entry name" value="Winged helix-like DNA-binding domain superfamily/Winged helix DNA-binding domain"/>
    <property type="match status" value="1"/>
</dbReference>
<evidence type="ECO:0000256" key="17">
    <source>
        <dbReference type="PROSITE-ProRule" id="PRU00332"/>
    </source>
</evidence>
<dbReference type="InterPro" id="IPR012677">
    <property type="entry name" value="Nucleotide-bd_a/b_plait_sf"/>
</dbReference>
<feature type="binding site" evidence="14">
    <location>
        <position position="461"/>
    </location>
    <ligand>
        <name>Ca(2+)</name>
        <dbReference type="ChEBI" id="CHEBI:29108"/>
        <label>1</label>
    </ligand>
</feature>
<dbReference type="Pfam" id="PF00076">
    <property type="entry name" value="RRM_1"/>
    <property type="match status" value="1"/>
</dbReference>
<feature type="compositionally biased region" description="Basic and acidic residues" evidence="18">
    <location>
        <begin position="291"/>
        <end position="301"/>
    </location>
</feature>
<feature type="region of interest" description="Disordered" evidence="18">
    <location>
        <begin position="1"/>
        <end position="30"/>
    </location>
</feature>
<evidence type="ECO:0000259" key="20">
    <source>
        <dbReference type="PROSITE" id="PS50102"/>
    </source>
</evidence>
<dbReference type="PROSITE" id="PS50102">
    <property type="entry name" value="RRM"/>
    <property type="match status" value="1"/>
</dbReference>
<feature type="compositionally biased region" description="Basic residues" evidence="18">
    <location>
        <begin position="324"/>
        <end position="334"/>
    </location>
</feature>
<evidence type="ECO:0000313" key="24">
    <source>
        <dbReference type="EMBL" id="CAN81423.1"/>
    </source>
</evidence>
<dbReference type="PANTHER" id="PTHR31388">
    <property type="entry name" value="PEROXIDASE 72-RELATED"/>
    <property type="match status" value="1"/>
</dbReference>
<feature type="binding site" evidence="14">
    <location>
        <position position="561"/>
    </location>
    <ligand>
        <name>Ca(2+)</name>
        <dbReference type="ChEBI" id="CHEBI:29108"/>
        <label>2</label>
    </ligand>
</feature>
<dbReference type="PROSITE" id="PS51938">
    <property type="entry name" value="SUZ_C"/>
    <property type="match status" value="1"/>
</dbReference>
<feature type="active site" description="Proton acceptor" evidence="12">
    <location>
        <position position="439"/>
    </location>
</feature>
<dbReference type="PRINTS" id="PR00458">
    <property type="entry name" value="PEROXIDASE"/>
</dbReference>
<dbReference type="InterPro" id="IPR006630">
    <property type="entry name" value="La_HTH"/>
</dbReference>
<dbReference type="CDD" id="cd12288">
    <property type="entry name" value="RRM_La_like_plant"/>
    <property type="match status" value="1"/>
</dbReference>
<feature type="disulfide bond" evidence="16">
    <location>
        <begin position="408"/>
        <end position="488"/>
    </location>
</feature>
<dbReference type="OrthoDB" id="1928111at2759"/>
<feature type="domain" description="RRM" evidence="20">
    <location>
        <begin position="180"/>
        <end position="270"/>
    </location>
</feature>
<keyword evidence="5" id="KW-0575">Peroxidase</keyword>
<dbReference type="InterPro" id="IPR010255">
    <property type="entry name" value="Haem_peroxidase_sf"/>
</dbReference>
<evidence type="ECO:0000256" key="3">
    <source>
        <dbReference type="ARBA" id="ARBA00006873"/>
    </source>
</evidence>
<evidence type="ECO:0000256" key="10">
    <source>
        <dbReference type="ARBA" id="ARBA00023004"/>
    </source>
</evidence>
<dbReference type="InterPro" id="IPR036390">
    <property type="entry name" value="WH_DNA-bd_sf"/>
</dbReference>
<organism evidence="24">
    <name type="scientific">Vitis vinifera</name>
    <name type="common">Grape</name>
    <dbReference type="NCBI Taxonomy" id="29760"/>
    <lineage>
        <taxon>Eukaryota</taxon>
        <taxon>Viridiplantae</taxon>
        <taxon>Streptophyta</taxon>
        <taxon>Embryophyta</taxon>
        <taxon>Tracheophyta</taxon>
        <taxon>Spermatophyta</taxon>
        <taxon>Magnoliopsida</taxon>
        <taxon>eudicotyledons</taxon>
        <taxon>Gunneridae</taxon>
        <taxon>Pentapetalae</taxon>
        <taxon>rosids</taxon>
        <taxon>Vitales</taxon>
        <taxon>Vitaceae</taxon>
        <taxon>Viteae</taxon>
        <taxon>Vitis</taxon>
    </lineage>
</organism>
<dbReference type="Pfam" id="PF00141">
    <property type="entry name" value="peroxidase"/>
    <property type="match status" value="1"/>
</dbReference>
<feature type="disulfide bond" evidence="16">
    <location>
        <begin position="494"/>
        <end position="689"/>
    </location>
</feature>
<dbReference type="InterPro" id="IPR034878">
    <property type="entry name" value="La-rel_plant_RRM"/>
</dbReference>
<evidence type="ECO:0000256" key="6">
    <source>
        <dbReference type="ARBA" id="ARBA00022617"/>
    </source>
</evidence>
<dbReference type="PROSITE" id="PS00436">
    <property type="entry name" value="PEROXIDASE_2"/>
    <property type="match status" value="1"/>
</dbReference>
<dbReference type="SUPFAM" id="SSF46785">
    <property type="entry name" value="Winged helix' DNA-binding domain"/>
    <property type="match status" value="1"/>
</dbReference>
<dbReference type="InterPro" id="IPR000823">
    <property type="entry name" value="Peroxidase_pln"/>
</dbReference>
<feature type="disulfide bond" evidence="16">
    <location>
        <begin position="567"/>
        <end position="599"/>
    </location>
</feature>
<dbReference type="Gene3D" id="1.10.420.10">
    <property type="entry name" value="Peroxidase, domain 2"/>
    <property type="match status" value="1"/>
</dbReference>
<dbReference type="Pfam" id="PF07145">
    <property type="entry name" value="PAM2"/>
    <property type="match status" value="1"/>
</dbReference>
<comment type="catalytic activity">
    <reaction evidence="1">
        <text>2 a phenolic donor + H2O2 = 2 a phenolic radical donor + 2 H2O</text>
        <dbReference type="Rhea" id="RHEA:56136"/>
        <dbReference type="ChEBI" id="CHEBI:15377"/>
        <dbReference type="ChEBI" id="CHEBI:16240"/>
        <dbReference type="ChEBI" id="CHEBI:139520"/>
        <dbReference type="ChEBI" id="CHEBI:139521"/>
        <dbReference type="EC" id="1.11.1.7"/>
    </reaction>
</comment>
<feature type="region of interest" description="Disordered" evidence="18">
    <location>
        <begin position="279"/>
        <end position="373"/>
    </location>
</feature>